<evidence type="ECO:0000256" key="1">
    <source>
        <dbReference type="SAM" id="Phobius"/>
    </source>
</evidence>
<dbReference type="RefSeq" id="WP_219850937.1">
    <property type="nucleotide sequence ID" value="NZ_CP059491.1"/>
</dbReference>
<gene>
    <name evidence="3" type="ORF">H1R19_06250</name>
</gene>
<accession>A0A7D7LXG2</accession>
<feature type="transmembrane region" description="Helical" evidence="1">
    <location>
        <begin position="21"/>
        <end position="43"/>
    </location>
</feature>
<sequence length="361" mass="38224">MSRHTTQDFIRGDLGRQLRTLTLVGVSTIAVLALVVGITSMVYSRTSAPDGTQLRVVVPALGPGIKPGSKVLLNGAEIGQVTEVATPGAGTVNLDLDLDPSMNSVLTDSLDLDFRPENYFGITAVNIVPRDGGLPLRTGTVLHRDSSPDFTMSTMLEQGSLVVDGTLTRDVIASLDKVMRYATGLAPLIRSGVIVADTVARTQRHMPTVLMRRANALLEEFPTFTRSVFDSLYVMTESPYNMLPDGSRGVPEQFHDLTNAGLTLASSDLFGLAGSLLASHGSELTPLTTSVKYLTDPLPQAIGGVASMEKLMDAIDGLDSAFTGSRQQKVLQLRVVLGGLPAMSSSLARMGLSPNSPGGEN</sequence>
<dbReference type="InterPro" id="IPR003399">
    <property type="entry name" value="Mce/MlaD"/>
</dbReference>
<organism evidence="3 4">
    <name type="scientific">Gordonia jinghuaiqii</name>
    <dbReference type="NCBI Taxonomy" id="2758710"/>
    <lineage>
        <taxon>Bacteria</taxon>
        <taxon>Bacillati</taxon>
        <taxon>Actinomycetota</taxon>
        <taxon>Actinomycetes</taxon>
        <taxon>Mycobacteriales</taxon>
        <taxon>Gordoniaceae</taxon>
        <taxon>Gordonia</taxon>
    </lineage>
</organism>
<reference evidence="4" key="1">
    <citation type="submission" date="2020-07" db="EMBL/GenBank/DDBJ databases">
        <title>novel species isolated from the respiratory tract of Marmot.</title>
        <authorList>
            <person name="Zhang G."/>
        </authorList>
    </citation>
    <scope>NUCLEOTIDE SEQUENCE [LARGE SCALE GENOMIC DNA]</scope>
    <source>
        <strain evidence="4">686</strain>
    </source>
</reference>
<evidence type="ECO:0000313" key="3">
    <source>
        <dbReference type="EMBL" id="QMT02735.1"/>
    </source>
</evidence>
<keyword evidence="1" id="KW-1133">Transmembrane helix</keyword>
<name>A0A7D7LXG2_9ACTN</name>
<keyword evidence="1" id="KW-0812">Transmembrane</keyword>
<keyword evidence="4" id="KW-1185">Reference proteome</keyword>
<keyword evidence="1" id="KW-0472">Membrane</keyword>
<dbReference type="KEGG" id="gji:H1R19_06250"/>
<dbReference type="AlphaFoldDB" id="A0A7D7LXG2"/>
<feature type="domain" description="Mce/MlaD" evidence="2">
    <location>
        <begin position="64"/>
        <end position="129"/>
    </location>
</feature>
<proteinExistence type="predicted"/>
<protein>
    <submittedName>
        <fullName evidence="3">MCE family protein</fullName>
    </submittedName>
</protein>
<dbReference type="EMBL" id="CP059491">
    <property type="protein sequence ID" value="QMT02735.1"/>
    <property type="molecule type" value="Genomic_DNA"/>
</dbReference>
<dbReference type="Pfam" id="PF02470">
    <property type="entry name" value="MlaD"/>
    <property type="match status" value="1"/>
</dbReference>
<dbReference type="Proteomes" id="UP000515663">
    <property type="component" value="Chromosome"/>
</dbReference>
<evidence type="ECO:0000259" key="2">
    <source>
        <dbReference type="Pfam" id="PF02470"/>
    </source>
</evidence>
<evidence type="ECO:0000313" key="4">
    <source>
        <dbReference type="Proteomes" id="UP000515663"/>
    </source>
</evidence>